<dbReference type="InterPro" id="IPR055508">
    <property type="entry name" value="DUF7081"/>
</dbReference>
<proteinExistence type="predicted"/>
<protein>
    <recommendedName>
        <fullName evidence="3">DUF7081 domain-containing protein</fullName>
    </recommendedName>
</protein>
<feature type="compositionally biased region" description="Low complexity" evidence="2">
    <location>
        <begin position="185"/>
        <end position="197"/>
    </location>
</feature>
<reference evidence="4" key="1">
    <citation type="submission" date="2023-02" db="EMBL/GenBank/DDBJ databases">
        <title>Genome of toxic invasive species Heracleum sosnowskyi carries increased number of genes despite the absence of recent whole-genome duplications.</title>
        <authorList>
            <person name="Schelkunov M."/>
            <person name="Shtratnikova V."/>
            <person name="Makarenko M."/>
            <person name="Klepikova A."/>
            <person name="Omelchenko D."/>
            <person name="Novikova G."/>
            <person name="Obukhova E."/>
            <person name="Bogdanov V."/>
            <person name="Penin A."/>
            <person name="Logacheva M."/>
        </authorList>
    </citation>
    <scope>NUCLEOTIDE SEQUENCE</scope>
    <source>
        <strain evidence="4">Hsosn_3</strain>
        <tissue evidence="4">Leaf</tissue>
    </source>
</reference>
<organism evidence="4 5">
    <name type="scientific">Heracleum sosnowskyi</name>
    <dbReference type="NCBI Taxonomy" id="360622"/>
    <lineage>
        <taxon>Eukaryota</taxon>
        <taxon>Viridiplantae</taxon>
        <taxon>Streptophyta</taxon>
        <taxon>Embryophyta</taxon>
        <taxon>Tracheophyta</taxon>
        <taxon>Spermatophyta</taxon>
        <taxon>Magnoliopsida</taxon>
        <taxon>eudicotyledons</taxon>
        <taxon>Gunneridae</taxon>
        <taxon>Pentapetalae</taxon>
        <taxon>asterids</taxon>
        <taxon>campanulids</taxon>
        <taxon>Apiales</taxon>
        <taxon>Apiaceae</taxon>
        <taxon>Apioideae</taxon>
        <taxon>apioid superclade</taxon>
        <taxon>Tordylieae</taxon>
        <taxon>Tordyliinae</taxon>
        <taxon>Heracleum</taxon>
    </lineage>
</organism>
<comment type="caution">
    <text evidence="4">The sequence shown here is derived from an EMBL/GenBank/DDBJ whole genome shotgun (WGS) entry which is preliminary data.</text>
</comment>
<evidence type="ECO:0000313" key="5">
    <source>
        <dbReference type="Proteomes" id="UP001237642"/>
    </source>
</evidence>
<evidence type="ECO:0000256" key="2">
    <source>
        <dbReference type="SAM" id="MobiDB-lite"/>
    </source>
</evidence>
<dbReference type="EMBL" id="JAUIZM010000007">
    <property type="protein sequence ID" value="KAK1377280.1"/>
    <property type="molecule type" value="Genomic_DNA"/>
</dbReference>
<evidence type="ECO:0000256" key="1">
    <source>
        <dbReference type="SAM" id="Coils"/>
    </source>
</evidence>
<dbReference type="PANTHER" id="PTHR33345:SF4">
    <property type="entry name" value="MBD DOMAIN-CONTAINING PROTEIN"/>
    <property type="match status" value="1"/>
</dbReference>
<feature type="coiled-coil region" evidence="1">
    <location>
        <begin position="361"/>
        <end position="388"/>
    </location>
</feature>
<sequence>MKQSDALGSVTIEGKSGVGLPYAPEDWPNPGDVWTWKLGKRISPDGFYRDRCLFLPPRLHQKGKRKYFDSKKSIITFLSTKFPETNIDAFFESFTWKVPVSEKAQVTPHPRKVHPRSKSDRIGETAFTRRSWTLVTSKASSRKRLRYSPIEVKDIVDLSSWSNGIRSCELTGYNSKSATGSKNIQASSSQNTGSQSSKDGTCCHILKVIPSTSIPNDSDMLIDSADNLLSQSLPKSSVAVSVNDQSATSQEKMFEAQIKLLLLFATDIPVMHSSIKLPEILHLWSLLKTDPNISATQYGILKLKLIDEIPLAWKEFQENKKISEAAGKLSEDLESNILQATTLVNEYNESKGYEYILHKELDSISLDIEKIDEQISALQSRRDELASAADVKKKAVAMLISKQKKAAECLSKVVREVEMGKKRRQEWELKKKMSEEQKAKILSKFDPLRDFCLQTF</sequence>
<accession>A0AAD8MIJ6</accession>
<evidence type="ECO:0000259" key="3">
    <source>
        <dbReference type="Pfam" id="PF23299"/>
    </source>
</evidence>
<dbReference type="AlphaFoldDB" id="A0AAD8MIJ6"/>
<keyword evidence="1" id="KW-0175">Coiled coil</keyword>
<dbReference type="PANTHER" id="PTHR33345">
    <property type="entry name" value="ADAPTER PROTEIN, PUTATIVE-RELATED"/>
    <property type="match status" value="1"/>
</dbReference>
<gene>
    <name evidence="4" type="ORF">POM88_033473</name>
</gene>
<feature type="domain" description="DUF7081" evidence="3">
    <location>
        <begin position="14"/>
        <end position="99"/>
    </location>
</feature>
<keyword evidence="5" id="KW-1185">Reference proteome</keyword>
<dbReference type="Proteomes" id="UP001237642">
    <property type="component" value="Unassembled WGS sequence"/>
</dbReference>
<dbReference type="Pfam" id="PF23299">
    <property type="entry name" value="DUF7081"/>
    <property type="match status" value="1"/>
</dbReference>
<name>A0AAD8MIJ6_9APIA</name>
<feature type="region of interest" description="Disordered" evidence="2">
    <location>
        <begin position="176"/>
        <end position="198"/>
    </location>
</feature>
<evidence type="ECO:0000313" key="4">
    <source>
        <dbReference type="EMBL" id="KAK1377280.1"/>
    </source>
</evidence>
<reference evidence="4" key="2">
    <citation type="submission" date="2023-05" db="EMBL/GenBank/DDBJ databases">
        <authorList>
            <person name="Schelkunov M.I."/>
        </authorList>
    </citation>
    <scope>NUCLEOTIDE SEQUENCE</scope>
    <source>
        <strain evidence="4">Hsosn_3</strain>
        <tissue evidence="4">Leaf</tissue>
    </source>
</reference>